<reference evidence="1" key="1">
    <citation type="submission" date="2021-04" db="EMBL/GenBank/DDBJ databases">
        <title>Genome based classification of Actinospica acidithermotolerans sp. nov., an actinobacterium isolated from an Indonesian hot spring.</title>
        <authorList>
            <person name="Kusuma A.B."/>
            <person name="Putra K.E."/>
            <person name="Nafisah S."/>
            <person name="Loh J."/>
            <person name="Nouioui I."/>
            <person name="Goodfellow M."/>
        </authorList>
    </citation>
    <scope>NUCLEOTIDE SEQUENCE</scope>
    <source>
        <strain evidence="1">CSCA 57</strain>
    </source>
</reference>
<keyword evidence="2" id="KW-1185">Reference proteome</keyword>
<dbReference type="AlphaFoldDB" id="A0A941EMJ2"/>
<dbReference type="Proteomes" id="UP000675781">
    <property type="component" value="Unassembled WGS sequence"/>
</dbReference>
<comment type="caution">
    <text evidence="1">The sequence shown here is derived from an EMBL/GenBank/DDBJ whole genome shotgun (WGS) entry which is preliminary data.</text>
</comment>
<name>A0A941EMJ2_9ACTN</name>
<evidence type="ECO:0000313" key="1">
    <source>
        <dbReference type="EMBL" id="MBR7833648.1"/>
    </source>
</evidence>
<protein>
    <submittedName>
        <fullName evidence="1">Uncharacterized protein</fullName>
    </submittedName>
</protein>
<sequence>MMLWVIVFSVLAFLALVAIGCFAFRVWREGMALSRQLGASAKSLGEHAAPLTEALERLGAQSSPGHR</sequence>
<dbReference type="EMBL" id="JAGSOG010000036">
    <property type="protein sequence ID" value="MBR7833648.1"/>
    <property type="molecule type" value="Genomic_DNA"/>
</dbReference>
<evidence type="ECO:0000313" key="2">
    <source>
        <dbReference type="Proteomes" id="UP000675781"/>
    </source>
</evidence>
<accession>A0A941EMJ2</accession>
<proteinExistence type="predicted"/>
<organism evidence="1 2">
    <name type="scientific">Actinospica durhamensis</name>
    <dbReference type="NCBI Taxonomy" id="1508375"/>
    <lineage>
        <taxon>Bacteria</taxon>
        <taxon>Bacillati</taxon>
        <taxon>Actinomycetota</taxon>
        <taxon>Actinomycetes</taxon>
        <taxon>Catenulisporales</taxon>
        <taxon>Actinospicaceae</taxon>
        <taxon>Actinospica</taxon>
    </lineage>
</organism>
<dbReference type="RefSeq" id="WP_212528169.1">
    <property type="nucleotide sequence ID" value="NZ_JAGSOG010000036.1"/>
</dbReference>
<gene>
    <name evidence="1" type="ORF">KDL01_10260</name>
</gene>